<feature type="transmembrane region" description="Helical" evidence="1">
    <location>
        <begin position="90"/>
        <end position="113"/>
    </location>
</feature>
<evidence type="ECO:0000313" key="2">
    <source>
        <dbReference type="EMBL" id="RIA88784.1"/>
    </source>
</evidence>
<dbReference type="Proteomes" id="UP000265703">
    <property type="component" value="Unassembled WGS sequence"/>
</dbReference>
<protein>
    <submittedName>
        <fullName evidence="2">Uncharacterized protein</fullName>
    </submittedName>
</protein>
<keyword evidence="1" id="KW-0812">Transmembrane</keyword>
<organism evidence="2 3">
    <name type="scientific">Glomus cerebriforme</name>
    <dbReference type="NCBI Taxonomy" id="658196"/>
    <lineage>
        <taxon>Eukaryota</taxon>
        <taxon>Fungi</taxon>
        <taxon>Fungi incertae sedis</taxon>
        <taxon>Mucoromycota</taxon>
        <taxon>Glomeromycotina</taxon>
        <taxon>Glomeromycetes</taxon>
        <taxon>Glomerales</taxon>
        <taxon>Glomeraceae</taxon>
        <taxon>Glomus</taxon>
    </lineage>
</organism>
<keyword evidence="1" id="KW-0472">Membrane</keyword>
<feature type="non-terminal residue" evidence="2">
    <location>
        <position position="1"/>
    </location>
</feature>
<reference evidence="2 3" key="1">
    <citation type="submission" date="2018-06" db="EMBL/GenBank/DDBJ databases">
        <title>Comparative genomics reveals the genomic features of Rhizophagus irregularis, R. cerebriforme, R. diaphanum and Gigaspora rosea, and their symbiotic lifestyle signature.</title>
        <authorList>
            <person name="Morin E."/>
            <person name="San Clemente H."/>
            <person name="Chen E.C.H."/>
            <person name="De La Providencia I."/>
            <person name="Hainaut M."/>
            <person name="Kuo A."/>
            <person name="Kohler A."/>
            <person name="Murat C."/>
            <person name="Tang N."/>
            <person name="Roy S."/>
            <person name="Loubradou J."/>
            <person name="Henrissat B."/>
            <person name="Grigoriev I.V."/>
            <person name="Corradi N."/>
            <person name="Roux C."/>
            <person name="Martin F.M."/>
        </authorList>
    </citation>
    <scope>NUCLEOTIDE SEQUENCE [LARGE SCALE GENOMIC DNA]</scope>
    <source>
        <strain evidence="2 3">DAOM 227022</strain>
    </source>
</reference>
<accession>A0A397T160</accession>
<dbReference type="AlphaFoldDB" id="A0A397T160"/>
<feature type="transmembrane region" description="Helical" evidence="1">
    <location>
        <begin position="39"/>
        <end position="59"/>
    </location>
</feature>
<comment type="caution">
    <text evidence="2">The sequence shown here is derived from an EMBL/GenBank/DDBJ whole genome shotgun (WGS) entry which is preliminary data.</text>
</comment>
<evidence type="ECO:0000313" key="3">
    <source>
        <dbReference type="Proteomes" id="UP000265703"/>
    </source>
</evidence>
<keyword evidence="1" id="KW-1133">Transmembrane helix</keyword>
<keyword evidence="3" id="KW-1185">Reference proteome</keyword>
<proteinExistence type="predicted"/>
<dbReference type="STRING" id="658196.A0A397T160"/>
<gene>
    <name evidence="2" type="ORF">C1645_773972</name>
</gene>
<dbReference type="EMBL" id="QKYT01000247">
    <property type="protein sequence ID" value="RIA88784.1"/>
    <property type="molecule type" value="Genomic_DNA"/>
</dbReference>
<dbReference type="OrthoDB" id="2332199at2759"/>
<name>A0A397T160_9GLOM</name>
<feature type="transmembrane region" description="Helical" evidence="1">
    <location>
        <begin position="6"/>
        <end position="27"/>
    </location>
</feature>
<sequence length="142" mass="16260">KKIYFFAHVPFALYAAFSWLDLFHNIYMATLKSNRDETYALLGILCIWIMGILGIAWTITGLFSNCQRDGLFGLTMAACLIDVAVRECSILYLSIQASFLAGLIISSFLFFFVHSGYKLKSAFSSKCFWIYVPREQRQPLLR</sequence>
<evidence type="ECO:0000256" key="1">
    <source>
        <dbReference type="SAM" id="Phobius"/>
    </source>
</evidence>